<dbReference type="InterPro" id="IPR013694">
    <property type="entry name" value="VIT"/>
</dbReference>
<dbReference type="PATRIC" id="fig|52.7.peg.1400"/>
<dbReference type="InterPro" id="IPR049806">
    <property type="entry name" value="MasK-like_C"/>
</dbReference>
<keyword evidence="5" id="KW-1185">Reference proteome</keyword>
<accession>A0A0K1E8K6</accession>
<protein>
    <recommendedName>
        <fullName evidence="3">VIT domain-containing protein</fullName>
    </recommendedName>
</protein>
<feature type="region of interest" description="Disordered" evidence="1">
    <location>
        <begin position="810"/>
        <end position="843"/>
    </location>
</feature>
<feature type="compositionally biased region" description="Gly residues" evidence="1">
    <location>
        <begin position="810"/>
        <end position="827"/>
    </location>
</feature>
<dbReference type="PANTHER" id="PTHR45737:SF6">
    <property type="entry name" value="VON WILLEBRAND FACTOR A DOMAIN-CONTAINING PROTEIN 5A"/>
    <property type="match status" value="1"/>
</dbReference>
<dbReference type="InterPro" id="IPR011990">
    <property type="entry name" value="TPR-like_helical_dom_sf"/>
</dbReference>
<dbReference type="Pfam" id="PF13768">
    <property type="entry name" value="VWA_3"/>
    <property type="match status" value="1"/>
</dbReference>
<dbReference type="EMBL" id="CP012159">
    <property type="protein sequence ID" value="AKT37184.1"/>
    <property type="molecule type" value="Genomic_DNA"/>
</dbReference>
<dbReference type="Proteomes" id="UP000067626">
    <property type="component" value="Chromosome"/>
</dbReference>
<feature type="region of interest" description="Disordered" evidence="1">
    <location>
        <begin position="317"/>
        <end position="367"/>
    </location>
</feature>
<evidence type="ECO:0000256" key="1">
    <source>
        <dbReference type="SAM" id="MobiDB-lite"/>
    </source>
</evidence>
<dbReference type="RefSeq" id="WP_050429587.1">
    <property type="nucleotide sequence ID" value="NZ_CP012159.1"/>
</dbReference>
<dbReference type="KEGG" id="ccro:CMC5_013140"/>
<evidence type="ECO:0000256" key="2">
    <source>
        <dbReference type="SAM" id="Phobius"/>
    </source>
</evidence>
<feature type="region of interest" description="Disordered" evidence="1">
    <location>
        <begin position="719"/>
        <end position="764"/>
    </location>
</feature>
<dbReference type="NCBIfam" id="NF033768">
    <property type="entry name" value="myxo_SS_tail"/>
    <property type="match status" value="1"/>
</dbReference>
<keyword evidence="2" id="KW-1133">Transmembrane helix</keyword>
<dbReference type="PROSITE" id="PS51468">
    <property type="entry name" value="VIT"/>
    <property type="match status" value="1"/>
</dbReference>
<name>A0A0K1E8K6_CHOCO</name>
<keyword evidence="2" id="KW-0472">Membrane</keyword>
<proteinExistence type="predicted"/>
<gene>
    <name evidence="4" type="ORF">CMC5_013140</name>
</gene>
<keyword evidence="2" id="KW-0812">Transmembrane</keyword>
<dbReference type="InterPro" id="IPR036465">
    <property type="entry name" value="vWFA_dom_sf"/>
</dbReference>
<dbReference type="AlphaFoldDB" id="A0A0K1E8K6"/>
<dbReference type="PANTHER" id="PTHR45737">
    <property type="entry name" value="VON WILLEBRAND FACTOR A DOMAIN-CONTAINING PROTEIN 5A"/>
    <property type="match status" value="1"/>
</dbReference>
<feature type="domain" description="VIT" evidence="3">
    <location>
        <begin position="96"/>
        <end position="227"/>
    </location>
</feature>
<sequence length="1257" mass="130267">MARAHSVERAGRWVGSFSLLGAVGAVGVVGVVGAVGALGVDEHAELKGAAVGVEGLHRTLDEVAEHAAAQRVAAVWAGQGAGEGSGDDAPRGFGRMTARVPGTERVISGVRLVSHHVSATVRDGFARTTIEEEFQNDTGQVLEGRYVFPLPPDASISRLALYVGDELIEGEIVERPQAARIFKGIVDDTVRPRDPALLEWVSASEFSLKIFPIPARGKRKVVLAYDQALTSETRGSRGEVRYVYPLALGADRATGIDDFSIKVKVAERGGLSDVASPGYAASLRGDDEGSLVQFAAQGFTPTADFVVSYRKAPDAEEAPVAYAPSSAPARRRGPGKGSHAGPAAATARHGNQAHAAPATSAQADDDAGAPGYFALRLRAELPEGMQAPEARRDRAIVIDVSHSQSTETVEEEARLATGIVRSLRPGERFVVLACDSDCAAWPEDGLGVAGSAEAVAVEGWLRARVPQGSSDLAGSILAAARRLAPDGAGQVVVIGDGAVSSGELSGPRIAARVAPVLRQQGVELRFLGLGRSVDEVMLGGLSRALGATYERVSTGAPLRTRGPEVVASLRAPVIQDPQLTLPEGMSEVYPRQLPNLRVGQEVVVTGRVAAKSAAGVTLRGTLAGAPYTRELRVSWPEGKAGHNPLVPRLWAKAKISELERETSAGAGMEALVLAKEHHVMTRGAAMLVLESERMFAEFGIGRTAKRAVDLVEDPFAARGHGRLGGSSGGNAAGEPSSASTKTPMEPQRKDASPSGGTVGDPWEAQGNLWGERAEAQEGPALSGTGRGGGGTGDGAIGLGKVGVIGHGAGTSAGTGSGFGSGASGRLGGSHRMPSPRLRAGETTVNGRLPPEVIQRIVRQNFGRFRLCYDAGLQRNPELEGRVTVRFAINAEGSAVGVGDGGSSLPDATVVGCVVQAFRGLSFPSPEGGVVMVTYPIQFNPPREPERSGLTWEPSLQTVAPRYEPVRPSAVHRPPTGAGSVAEATLASLREGVEREGASRQKHAALVRQLLVAGRVEEALTAATRFARMDPDLEIARELLAGAAAASGRAALALTAMDALSVGGPREMKHHLRAAKAFEAAGEERRACAHWRALGELRPSSDEHMYEALRCRARALGEVAEVLAEARAMEGSGANVRGLIAALEAGRAPGFDAAGGGRGPFMAKVVCSGEPSACPWVAVVTPSGAVVSPWTPGPGRASRGEIALSHLMNGTFRVIAAGGKSGSGAQVELLTLGASRSFAVEGVEAHTVAMTTVSGLGW</sequence>
<evidence type="ECO:0000313" key="4">
    <source>
        <dbReference type="EMBL" id="AKT37184.1"/>
    </source>
</evidence>
<feature type="compositionally biased region" description="Low complexity" evidence="1">
    <location>
        <begin position="318"/>
        <end position="328"/>
    </location>
</feature>
<evidence type="ECO:0000259" key="3">
    <source>
        <dbReference type="PROSITE" id="PS51468"/>
    </source>
</evidence>
<dbReference type="SUPFAM" id="SSF48452">
    <property type="entry name" value="TPR-like"/>
    <property type="match status" value="1"/>
</dbReference>
<dbReference type="InterPro" id="IPR002035">
    <property type="entry name" value="VWF_A"/>
</dbReference>
<organism evidence="4 5">
    <name type="scientific">Chondromyces crocatus</name>
    <dbReference type="NCBI Taxonomy" id="52"/>
    <lineage>
        <taxon>Bacteria</taxon>
        <taxon>Pseudomonadati</taxon>
        <taxon>Myxococcota</taxon>
        <taxon>Polyangia</taxon>
        <taxon>Polyangiales</taxon>
        <taxon>Polyangiaceae</taxon>
        <taxon>Chondromyces</taxon>
    </lineage>
</organism>
<dbReference type="Pfam" id="PF08487">
    <property type="entry name" value="VIT"/>
    <property type="match status" value="1"/>
</dbReference>
<dbReference type="STRING" id="52.CMC5_013140"/>
<reference evidence="4 5" key="1">
    <citation type="submission" date="2015-07" db="EMBL/GenBank/DDBJ databases">
        <title>Genome analysis of myxobacterium Chondromyces crocatus Cm c5 reveals a high potential for natural compound synthesis and the genetic basis for the loss of fruiting body formation.</title>
        <authorList>
            <person name="Zaburannyi N."/>
            <person name="Bunk B."/>
            <person name="Maier J."/>
            <person name="Overmann J."/>
            <person name="Mueller R."/>
        </authorList>
    </citation>
    <scope>NUCLEOTIDE SEQUENCE [LARGE SCALE GENOMIC DNA]</scope>
    <source>
        <strain evidence="4 5">Cm c5</strain>
    </source>
</reference>
<dbReference type="Gene3D" id="1.25.40.10">
    <property type="entry name" value="Tetratricopeptide repeat domain"/>
    <property type="match status" value="1"/>
</dbReference>
<feature type="compositionally biased region" description="Gly residues" evidence="1">
    <location>
        <begin position="722"/>
        <end position="731"/>
    </location>
</feature>
<feature type="compositionally biased region" description="Low complexity" evidence="1">
    <location>
        <begin position="353"/>
        <end position="362"/>
    </location>
</feature>
<evidence type="ECO:0000313" key="5">
    <source>
        <dbReference type="Proteomes" id="UP000067626"/>
    </source>
</evidence>
<dbReference type="SUPFAM" id="SSF53300">
    <property type="entry name" value="vWA-like"/>
    <property type="match status" value="1"/>
</dbReference>
<dbReference type="Gene3D" id="3.40.50.410">
    <property type="entry name" value="von Willebrand factor, type A domain"/>
    <property type="match status" value="1"/>
</dbReference>
<feature type="transmembrane region" description="Helical" evidence="2">
    <location>
        <begin position="12"/>
        <end position="38"/>
    </location>
</feature>